<comment type="caution">
    <text evidence="4">The sequence shown here is derived from an EMBL/GenBank/DDBJ whole genome shotgun (WGS) entry which is preliminary data.</text>
</comment>
<dbReference type="GO" id="GO:0004106">
    <property type="term" value="F:chorismate mutase activity"/>
    <property type="evidence" value="ECO:0007669"/>
    <property type="project" value="UniProtKB-EC"/>
</dbReference>
<dbReference type="AlphaFoldDB" id="A0A929X0G4"/>
<gene>
    <name evidence="4" type="ORF">HXK21_07200</name>
</gene>
<dbReference type="Pfam" id="PF01817">
    <property type="entry name" value="CM_2"/>
    <property type="match status" value="1"/>
</dbReference>
<evidence type="ECO:0000256" key="1">
    <source>
        <dbReference type="ARBA" id="ARBA00012404"/>
    </source>
</evidence>
<proteinExistence type="predicted"/>
<dbReference type="GO" id="GO:0046417">
    <property type="term" value="P:chorismate metabolic process"/>
    <property type="evidence" value="ECO:0007669"/>
    <property type="project" value="InterPro"/>
</dbReference>
<name>A0A929X0G4_9BACT</name>
<dbReference type="Gene3D" id="3.20.20.70">
    <property type="entry name" value="Aldolase class I"/>
    <property type="match status" value="1"/>
</dbReference>
<dbReference type="InterPro" id="IPR002701">
    <property type="entry name" value="CM_II_prokaryot"/>
</dbReference>
<dbReference type="SUPFAM" id="SSF48600">
    <property type="entry name" value="Chorismate mutase II"/>
    <property type="match status" value="1"/>
</dbReference>
<dbReference type="Gene3D" id="1.20.59.10">
    <property type="entry name" value="Chorismate mutase"/>
    <property type="match status" value="1"/>
</dbReference>
<dbReference type="InterPro" id="IPR036979">
    <property type="entry name" value="CM_dom_sf"/>
</dbReference>
<dbReference type="PANTHER" id="PTHR43018">
    <property type="entry name" value="PHOSPHO-2-DEHYDRO-3-DEOXYHEPTONATE ALDOLASE"/>
    <property type="match status" value="1"/>
</dbReference>
<accession>A0A929X0G4</accession>
<evidence type="ECO:0000256" key="2">
    <source>
        <dbReference type="ARBA" id="ARBA00022679"/>
    </source>
</evidence>
<dbReference type="Proteomes" id="UP000704068">
    <property type="component" value="Unassembled WGS sequence"/>
</dbReference>
<evidence type="ECO:0000313" key="4">
    <source>
        <dbReference type="EMBL" id="MBF0970811.1"/>
    </source>
</evidence>
<dbReference type="Pfam" id="PF00793">
    <property type="entry name" value="DAHP_synth_1"/>
    <property type="match status" value="1"/>
</dbReference>
<dbReference type="SMART" id="SM00830">
    <property type="entry name" value="CM_2"/>
    <property type="match status" value="1"/>
</dbReference>
<dbReference type="PANTHER" id="PTHR43018:SF1">
    <property type="entry name" value="PROTEIN AROA(G)"/>
    <property type="match status" value="1"/>
</dbReference>
<keyword evidence="2" id="KW-0808">Transferase</keyword>
<dbReference type="InterPro" id="IPR006218">
    <property type="entry name" value="DAHP1/KDSA"/>
</dbReference>
<organism evidence="4 5">
    <name type="scientific">Alloprevotella tannerae</name>
    <dbReference type="NCBI Taxonomy" id="76122"/>
    <lineage>
        <taxon>Bacteria</taxon>
        <taxon>Pseudomonadati</taxon>
        <taxon>Bacteroidota</taxon>
        <taxon>Bacteroidia</taxon>
        <taxon>Bacteroidales</taxon>
        <taxon>Prevotellaceae</taxon>
        <taxon>Alloprevotella</taxon>
    </lineage>
</organism>
<reference evidence="4" key="1">
    <citation type="submission" date="2020-04" db="EMBL/GenBank/DDBJ databases">
        <title>Deep metagenomics examines the oral microbiome during advanced dental caries in children, revealing novel taxa and co-occurrences with host molecules.</title>
        <authorList>
            <person name="Baker J.L."/>
            <person name="Morton J.T."/>
            <person name="Dinis M."/>
            <person name="Alvarez R."/>
            <person name="Tran N.C."/>
            <person name="Knight R."/>
            <person name="Edlund A."/>
        </authorList>
    </citation>
    <scope>NUCLEOTIDE SEQUENCE</scope>
    <source>
        <strain evidence="4">JCVI_34_bin.1</strain>
    </source>
</reference>
<dbReference type="PROSITE" id="PS51168">
    <property type="entry name" value="CHORISMATE_MUT_2"/>
    <property type="match status" value="1"/>
</dbReference>
<protein>
    <recommendedName>
        <fullName evidence="1">chorismate mutase</fullName>
        <ecNumber evidence="1">5.4.99.5</ecNumber>
    </recommendedName>
</protein>
<evidence type="ECO:0000313" key="5">
    <source>
        <dbReference type="Proteomes" id="UP000704068"/>
    </source>
</evidence>
<dbReference type="InterPro" id="IPR013785">
    <property type="entry name" value="Aldolase_TIM"/>
</dbReference>
<feature type="domain" description="Chorismate mutase" evidence="3">
    <location>
        <begin position="263"/>
        <end position="354"/>
    </location>
</feature>
<dbReference type="EC" id="5.4.99.5" evidence="1"/>
<dbReference type="InterPro" id="IPR036263">
    <property type="entry name" value="Chorismate_II_sf"/>
</dbReference>
<dbReference type="InterPro" id="IPR052899">
    <property type="entry name" value="Class-I_DAHP_synthase"/>
</dbReference>
<sequence length="356" mass="39638">MNLDLRPLALPAAPCGEKTLLIAGPCSAETEAQVMQTARELADFGVRIFRAGIWKPRTKPGGFEGKGLEALPWLRRVNEELGMITATEVATPTHIEAALKAGVGLLWIGARTATNPFSLQEMADALRGVDIPILVKNPVNPDIELWIGGLLRLNQAGVKRLGVIHRGFSTYGKKVYRNEPMWSVPIELRRRLPNLPIIGDPSHIGGKRSLIAPLAQQGFDLGFDGLIIETHCSPEQAWSDAFQQITPEVLKSILGKLVIRDRGNEAVQLDEMRAQIDRLDNSLIHLLVERMSISRKIGAYKKAHNLTIVQAKRYDEILRRNFVHGTSHGMTPQFIKAIFEAIHEESIRRQAEIMRD</sequence>
<dbReference type="EMBL" id="JABZGR010000024">
    <property type="protein sequence ID" value="MBF0970811.1"/>
    <property type="molecule type" value="Genomic_DNA"/>
</dbReference>
<dbReference type="RefSeq" id="WP_296094258.1">
    <property type="nucleotide sequence ID" value="NZ_CAUOSC010000027.1"/>
</dbReference>
<evidence type="ECO:0000259" key="3">
    <source>
        <dbReference type="PROSITE" id="PS51168"/>
    </source>
</evidence>
<dbReference type="GO" id="GO:0016740">
    <property type="term" value="F:transferase activity"/>
    <property type="evidence" value="ECO:0007669"/>
    <property type="project" value="UniProtKB-KW"/>
</dbReference>
<dbReference type="SUPFAM" id="SSF51569">
    <property type="entry name" value="Aldolase"/>
    <property type="match status" value="1"/>
</dbReference>